<dbReference type="AlphaFoldDB" id="A0A249PDN5"/>
<gene>
    <name evidence="1" type="ORF">SJ05684_c23430</name>
</gene>
<keyword evidence="2" id="KW-1185">Reference proteome</keyword>
<evidence type="ECO:0000313" key="2">
    <source>
        <dbReference type="Proteomes" id="UP000217211"/>
    </source>
</evidence>
<protein>
    <submittedName>
        <fullName evidence="1">Uncharacterized protein</fullName>
    </submittedName>
</protein>
<dbReference type="STRING" id="716928.GCA_000261485_00466"/>
<dbReference type="OrthoDB" id="8420948at2"/>
<dbReference type="KEGG" id="esj:SJ05684_c23430"/>
<proteinExistence type="predicted"/>
<reference evidence="1 2" key="1">
    <citation type="submission" date="2017-08" db="EMBL/GenBank/DDBJ databases">
        <title>Multipartite genome sequences of Sinorhizobium species nodulating soybeans.</title>
        <authorList>
            <person name="Tian C.F."/>
        </authorList>
    </citation>
    <scope>NUCLEOTIDE SEQUENCE [LARGE SCALE GENOMIC DNA]</scope>
    <source>
        <strain evidence="1 2">CCBAU 05684</strain>
    </source>
</reference>
<sequence length="71" mass="7064">MAKVVVIGIAGEPGLWVADLGNGTVRALGSVTGDLASVNALRKPGSAFVKDVDLAVAVSSADKVFSGHVDS</sequence>
<dbReference type="Proteomes" id="UP000217211">
    <property type="component" value="Chromosome"/>
</dbReference>
<dbReference type="eggNOG" id="ENOG503012T">
    <property type="taxonomic scope" value="Bacteria"/>
</dbReference>
<evidence type="ECO:0000313" key="1">
    <source>
        <dbReference type="EMBL" id="ASY63784.1"/>
    </source>
</evidence>
<dbReference type="EMBL" id="CP023067">
    <property type="protein sequence ID" value="ASY63784.1"/>
    <property type="molecule type" value="Genomic_DNA"/>
</dbReference>
<name>A0A249PDN5_9HYPH</name>
<organism evidence="1 2">
    <name type="scientific">Sinorhizobium sojae CCBAU 05684</name>
    <dbReference type="NCBI Taxonomy" id="716928"/>
    <lineage>
        <taxon>Bacteria</taxon>
        <taxon>Pseudomonadati</taxon>
        <taxon>Pseudomonadota</taxon>
        <taxon>Alphaproteobacteria</taxon>
        <taxon>Hyphomicrobiales</taxon>
        <taxon>Rhizobiaceae</taxon>
        <taxon>Sinorhizobium/Ensifer group</taxon>
        <taxon>Sinorhizobium</taxon>
    </lineage>
</organism>
<accession>A0A249PDN5</accession>
<dbReference type="RefSeq" id="WP_034851369.1">
    <property type="nucleotide sequence ID" value="NZ_AJQT01000011.1"/>
</dbReference>